<dbReference type="AlphaFoldDB" id="A0A550CHV1"/>
<evidence type="ECO:0000313" key="2">
    <source>
        <dbReference type="EMBL" id="TRM64296.1"/>
    </source>
</evidence>
<dbReference type="Proteomes" id="UP000320762">
    <property type="component" value="Unassembled WGS sequence"/>
</dbReference>
<comment type="caution">
    <text evidence="2">The sequence shown here is derived from an EMBL/GenBank/DDBJ whole genome shotgun (WGS) entry which is preliminary data.</text>
</comment>
<keyword evidence="3" id="KW-1185">Reference proteome</keyword>
<sequence length="154" mass="17139">MRLPGPLLLSIRPRDLASICMDTRCARSIRVPMSGRRSSLLFTRMTPRPETATGRFTGSSPPARTRNAPRTVPRAVSSSTPPSHAIAAINLGALTFVQRRELEAASQTESGSVRTGYGRCSPLLWQERSWGLSECEVRWIEHCRRISRAIPLRL</sequence>
<dbReference type="EMBL" id="VDMD01000007">
    <property type="protein sequence ID" value="TRM64296.1"/>
    <property type="molecule type" value="Genomic_DNA"/>
</dbReference>
<accession>A0A550CHV1</accession>
<evidence type="ECO:0000313" key="3">
    <source>
        <dbReference type="Proteomes" id="UP000320762"/>
    </source>
</evidence>
<gene>
    <name evidence="2" type="ORF">BD626DRAFT_491393</name>
</gene>
<feature type="region of interest" description="Disordered" evidence="1">
    <location>
        <begin position="48"/>
        <end position="82"/>
    </location>
</feature>
<name>A0A550CHV1_9AGAR</name>
<reference evidence="2 3" key="1">
    <citation type="journal article" date="2019" name="New Phytol.">
        <title>Comparative genomics reveals unique wood-decay strategies and fruiting body development in the Schizophyllaceae.</title>
        <authorList>
            <person name="Almasi E."/>
            <person name="Sahu N."/>
            <person name="Krizsan K."/>
            <person name="Balint B."/>
            <person name="Kovacs G.M."/>
            <person name="Kiss B."/>
            <person name="Cseklye J."/>
            <person name="Drula E."/>
            <person name="Henrissat B."/>
            <person name="Nagy I."/>
            <person name="Chovatia M."/>
            <person name="Adam C."/>
            <person name="LaButti K."/>
            <person name="Lipzen A."/>
            <person name="Riley R."/>
            <person name="Grigoriev I.V."/>
            <person name="Nagy L.G."/>
        </authorList>
    </citation>
    <scope>NUCLEOTIDE SEQUENCE [LARGE SCALE GENOMIC DNA]</scope>
    <source>
        <strain evidence="2 3">NL-1724</strain>
    </source>
</reference>
<proteinExistence type="predicted"/>
<evidence type="ECO:0000256" key="1">
    <source>
        <dbReference type="SAM" id="MobiDB-lite"/>
    </source>
</evidence>
<organism evidence="2 3">
    <name type="scientific">Schizophyllum amplum</name>
    <dbReference type="NCBI Taxonomy" id="97359"/>
    <lineage>
        <taxon>Eukaryota</taxon>
        <taxon>Fungi</taxon>
        <taxon>Dikarya</taxon>
        <taxon>Basidiomycota</taxon>
        <taxon>Agaricomycotina</taxon>
        <taxon>Agaricomycetes</taxon>
        <taxon>Agaricomycetidae</taxon>
        <taxon>Agaricales</taxon>
        <taxon>Schizophyllaceae</taxon>
        <taxon>Schizophyllum</taxon>
    </lineage>
</organism>
<protein>
    <submittedName>
        <fullName evidence="2">Uncharacterized protein</fullName>
    </submittedName>
</protein>